<dbReference type="Pfam" id="PF04390">
    <property type="entry name" value="LptE"/>
    <property type="match status" value="1"/>
</dbReference>
<dbReference type="EMBL" id="FNBL01000004">
    <property type="protein sequence ID" value="SDF41445.1"/>
    <property type="molecule type" value="Genomic_DNA"/>
</dbReference>
<sequence length="181" mass="19714">MVGRRRNSSLFRAASSMSLFDRRTFLIFAIASLGAVAGCGFTPAYAPGGTAAALRGHVDVDAPSDRESYALANRLSTVFGPTTTPLYRLSYDISTTEHAIGLTRDQEITRYHIEGKVSFTLTEIQTERILTKSDVSSFTAYSATGSTVDAITAPRDAYERLMVILADQMVSKLITTVEMQK</sequence>
<protein>
    <submittedName>
        <fullName evidence="1">LPS-assembly lipoprotein</fullName>
    </submittedName>
</protein>
<dbReference type="Gene3D" id="3.30.160.150">
    <property type="entry name" value="Lipoprotein like domain"/>
    <property type="match status" value="1"/>
</dbReference>
<evidence type="ECO:0000313" key="1">
    <source>
        <dbReference type="EMBL" id="SDF41445.1"/>
    </source>
</evidence>
<accession>A0A1G7KW52</accession>
<gene>
    <name evidence="1" type="ORF">SAMN04488117_10467</name>
</gene>
<dbReference type="AlphaFoldDB" id="A0A1G7KW52"/>
<dbReference type="GO" id="GO:0043165">
    <property type="term" value="P:Gram-negative-bacterium-type cell outer membrane assembly"/>
    <property type="evidence" value="ECO:0007669"/>
    <property type="project" value="InterPro"/>
</dbReference>
<dbReference type="GO" id="GO:0019867">
    <property type="term" value="C:outer membrane"/>
    <property type="evidence" value="ECO:0007669"/>
    <property type="project" value="InterPro"/>
</dbReference>
<organism evidence="1 2">
    <name type="scientific">Celeribacter baekdonensis</name>
    <dbReference type="NCBI Taxonomy" id="875171"/>
    <lineage>
        <taxon>Bacteria</taxon>
        <taxon>Pseudomonadati</taxon>
        <taxon>Pseudomonadota</taxon>
        <taxon>Alphaproteobacteria</taxon>
        <taxon>Rhodobacterales</taxon>
        <taxon>Roseobacteraceae</taxon>
        <taxon>Celeribacter</taxon>
    </lineage>
</organism>
<proteinExistence type="predicted"/>
<dbReference type="Proteomes" id="UP000182284">
    <property type="component" value="Unassembled WGS sequence"/>
</dbReference>
<reference evidence="1 2" key="1">
    <citation type="submission" date="2016-10" db="EMBL/GenBank/DDBJ databases">
        <authorList>
            <person name="de Groot N.N."/>
        </authorList>
    </citation>
    <scope>NUCLEOTIDE SEQUENCE [LARGE SCALE GENOMIC DNA]</scope>
    <source>
        <strain evidence="1 2">DSM 27375</strain>
    </source>
</reference>
<dbReference type="OrthoDB" id="7629596at2"/>
<name>A0A1G7KW52_9RHOB</name>
<evidence type="ECO:0000313" key="2">
    <source>
        <dbReference type="Proteomes" id="UP000182284"/>
    </source>
</evidence>
<keyword evidence="1" id="KW-0449">Lipoprotein</keyword>
<dbReference type="InterPro" id="IPR007485">
    <property type="entry name" value="LPS_assembly_LptE"/>
</dbReference>